<dbReference type="Gene3D" id="3.30.465.10">
    <property type="match status" value="1"/>
</dbReference>
<dbReference type="InterPro" id="IPR000644">
    <property type="entry name" value="CBS_dom"/>
</dbReference>
<gene>
    <name evidence="11" type="ORF">ASZ90_000715</name>
</gene>
<keyword evidence="3 8" id="KW-0812">Transmembrane</keyword>
<dbReference type="SUPFAM" id="SSF54631">
    <property type="entry name" value="CBS-domain pair"/>
    <property type="match status" value="1"/>
</dbReference>
<keyword evidence="5 8" id="KW-1133">Transmembrane helix</keyword>
<comment type="subcellular location">
    <subcellularLocation>
        <location evidence="1">Cell membrane</location>
        <topology evidence="1">Multi-pass membrane protein</topology>
    </subcellularLocation>
</comment>
<evidence type="ECO:0000256" key="4">
    <source>
        <dbReference type="ARBA" id="ARBA00022737"/>
    </source>
</evidence>
<dbReference type="InterPro" id="IPR016169">
    <property type="entry name" value="FAD-bd_PCMH_sub2"/>
</dbReference>
<evidence type="ECO:0000259" key="9">
    <source>
        <dbReference type="PROSITE" id="PS51371"/>
    </source>
</evidence>
<dbReference type="GO" id="GO:0050660">
    <property type="term" value="F:flavin adenine dinucleotide binding"/>
    <property type="evidence" value="ECO:0007669"/>
    <property type="project" value="InterPro"/>
</dbReference>
<keyword evidence="7 8" id="KW-0472">Membrane</keyword>
<dbReference type="InterPro" id="IPR051676">
    <property type="entry name" value="UPF0053_domain"/>
</dbReference>
<evidence type="ECO:0000256" key="7">
    <source>
        <dbReference type="ARBA" id="ARBA00023136"/>
    </source>
</evidence>
<evidence type="ECO:0000313" key="11">
    <source>
        <dbReference type="EMBL" id="KUG29386.1"/>
    </source>
</evidence>
<dbReference type="InterPro" id="IPR036318">
    <property type="entry name" value="FAD-bd_PCMH-like_sf"/>
</dbReference>
<evidence type="ECO:0000256" key="8">
    <source>
        <dbReference type="SAM" id="Phobius"/>
    </source>
</evidence>
<dbReference type="PROSITE" id="PS51846">
    <property type="entry name" value="CNNM"/>
    <property type="match status" value="1"/>
</dbReference>
<dbReference type="PROSITE" id="PS51371">
    <property type="entry name" value="CBS"/>
    <property type="match status" value="1"/>
</dbReference>
<feature type="transmembrane region" description="Helical" evidence="8">
    <location>
        <begin position="59"/>
        <end position="80"/>
    </location>
</feature>
<name>A0A0W8G8A2_9ZZZZ</name>
<reference evidence="11" key="1">
    <citation type="journal article" date="2015" name="Proc. Natl. Acad. Sci. U.S.A.">
        <title>Networks of energetic and metabolic interactions define dynamics in microbial communities.</title>
        <authorList>
            <person name="Embree M."/>
            <person name="Liu J.K."/>
            <person name="Al-Bassam M.M."/>
            <person name="Zengler K."/>
        </authorList>
    </citation>
    <scope>NUCLEOTIDE SEQUENCE</scope>
</reference>
<feature type="domain" description="CBS" evidence="9">
    <location>
        <begin position="284"/>
        <end position="344"/>
    </location>
</feature>
<dbReference type="GO" id="GO:0005886">
    <property type="term" value="C:plasma membrane"/>
    <property type="evidence" value="ECO:0007669"/>
    <property type="project" value="UniProtKB-SubCell"/>
</dbReference>
<feature type="transmembrane region" description="Helical" evidence="8">
    <location>
        <begin position="6"/>
        <end position="29"/>
    </location>
</feature>
<dbReference type="SMART" id="SM01091">
    <property type="entry name" value="CorC_HlyC"/>
    <property type="match status" value="1"/>
</dbReference>
<dbReference type="InterPro" id="IPR002550">
    <property type="entry name" value="CNNM"/>
</dbReference>
<keyword evidence="4" id="KW-0677">Repeat</keyword>
<comment type="caution">
    <text evidence="11">The sequence shown here is derived from an EMBL/GenBank/DDBJ whole genome shotgun (WGS) entry which is preliminary data.</text>
</comment>
<evidence type="ECO:0000256" key="3">
    <source>
        <dbReference type="ARBA" id="ARBA00022692"/>
    </source>
</evidence>
<accession>A0A0W8G8A2</accession>
<dbReference type="Pfam" id="PF03471">
    <property type="entry name" value="CorC_HlyC"/>
    <property type="match status" value="1"/>
</dbReference>
<dbReference type="SUPFAM" id="SSF56176">
    <property type="entry name" value="FAD-binding/transporter-associated domain-like"/>
    <property type="match status" value="1"/>
</dbReference>
<dbReference type="EMBL" id="LNQE01000091">
    <property type="protein sequence ID" value="KUG29386.1"/>
    <property type="molecule type" value="Genomic_DNA"/>
</dbReference>
<dbReference type="Pfam" id="PF00571">
    <property type="entry name" value="CBS"/>
    <property type="match status" value="1"/>
</dbReference>
<organism evidence="11">
    <name type="scientific">hydrocarbon metagenome</name>
    <dbReference type="NCBI Taxonomy" id="938273"/>
    <lineage>
        <taxon>unclassified sequences</taxon>
        <taxon>metagenomes</taxon>
        <taxon>ecological metagenomes</taxon>
    </lineage>
</organism>
<dbReference type="PANTHER" id="PTHR43099:SF5">
    <property type="entry name" value="HLYC_CORC FAMILY TRANSPORTER"/>
    <property type="match status" value="1"/>
</dbReference>
<keyword evidence="2" id="KW-1003">Cell membrane</keyword>
<evidence type="ECO:0000256" key="1">
    <source>
        <dbReference type="ARBA" id="ARBA00004651"/>
    </source>
</evidence>
<dbReference type="Pfam" id="PF01595">
    <property type="entry name" value="CNNM"/>
    <property type="match status" value="1"/>
</dbReference>
<dbReference type="PANTHER" id="PTHR43099">
    <property type="entry name" value="UPF0053 PROTEIN YRKA"/>
    <property type="match status" value="1"/>
</dbReference>
<sequence>MNMLVAEIGVVLLCILVNGFFAMAEMALVSANRLRLLARAKAGSRGAAKALKLLDRPESFFPTVQVGITLVGVFTGAFGGATLAEPLAGYFSDIPALAGYAASLGLGVVVAAITYLSIVAGELVPKRLAFAHPERLAVACAPVMSWLMAVSAPAVRLLGGSTELVLRLFGMSALPAREMTEEDLRGLLSEAARTGVLEQGERRMVERIMRLGDRRVGLCMTHRLKVRWLDVQASLEHNLRVVADNPYSRYPLAREDISAVMGVVRAKEFLAALAAGETPDLARLAHDPVYVLESTRVLTLLERFRTRPGMRFGVVVDEYGDVQGIITLGDILEAVVGDIPPPDEAGEQAAVRREDGSWLLDGLLPVDEAFDLVGLAAPAPDEAHRTLAGFVLARLQHAPAMGEVIEHAGWVFEIVDMDGRRIDRVLASPVA</sequence>
<evidence type="ECO:0000256" key="6">
    <source>
        <dbReference type="ARBA" id="ARBA00023122"/>
    </source>
</evidence>
<dbReference type="CDD" id="cd04590">
    <property type="entry name" value="CBS_pair_CorC_HlyC_assoc"/>
    <property type="match status" value="1"/>
</dbReference>
<dbReference type="InterPro" id="IPR044751">
    <property type="entry name" value="Ion_transp-like_CBS"/>
</dbReference>
<dbReference type="Gene3D" id="3.10.580.10">
    <property type="entry name" value="CBS-domain"/>
    <property type="match status" value="1"/>
</dbReference>
<feature type="domain" description="CNNM transmembrane" evidence="10">
    <location>
        <begin position="1"/>
        <end position="201"/>
    </location>
</feature>
<evidence type="ECO:0000256" key="5">
    <source>
        <dbReference type="ARBA" id="ARBA00022989"/>
    </source>
</evidence>
<feature type="transmembrane region" description="Helical" evidence="8">
    <location>
        <begin position="100"/>
        <end position="124"/>
    </location>
</feature>
<dbReference type="InterPro" id="IPR005170">
    <property type="entry name" value="Transptr-assoc_dom"/>
</dbReference>
<evidence type="ECO:0000259" key="10">
    <source>
        <dbReference type="PROSITE" id="PS51846"/>
    </source>
</evidence>
<dbReference type="InterPro" id="IPR046342">
    <property type="entry name" value="CBS_dom_sf"/>
</dbReference>
<protein>
    <submittedName>
        <fullName evidence="11">Hemolysin</fullName>
    </submittedName>
</protein>
<dbReference type="SMART" id="SM00116">
    <property type="entry name" value="CBS"/>
    <property type="match status" value="1"/>
</dbReference>
<evidence type="ECO:0000256" key="2">
    <source>
        <dbReference type="ARBA" id="ARBA00022475"/>
    </source>
</evidence>
<keyword evidence="6" id="KW-0129">CBS domain</keyword>
<proteinExistence type="predicted"/>
<dbReference type="AlphaFoldDB" id="A0A0W8G8A2"/>